<dbReference type="InterPro" id="IPR010696">
    <property type="entry name" value="DUF1272"/>
</dbReference>
<dbReference type="KEGG" id="nfr:ERS450000_01267"/>
<dbReference type="Proteomes" id="UP000057820">
    <property type="component" value="Chromosome 1"/>
</dbReference>
<dbReference type="EMBL" id="LN868938">
    <property type="protein sequence ID" value="CRY75312.1"/>
    <property type="molecule type" value="Genomic_DNA"/>
</dbReference>
<evidence type="ECO:0000313" key="1">
    <source>
        <dbReference type="EMBL" id="CRY75312.1"/>
    </source>
</evidence>
<sequence>MLRMKSRCELCGATLRPDGEAWICSYECTYCPTCHTGLDSCPNCAGELVPRPRRTTGAAQIATRLPARLARRIGLGTTRPSP</sequence>
<proteinExistence type="predicted"/>
<evidence type="ECO:0000313" key="2">
    <source>
        <dbReference type="Proteomes" id="UP000057820"/>
    </source>
</evidence>
<organism evidence="1 2">
    <name type="scientific">Nocardia farcinica</name>
    <dbReference type="NCBI Taxonomy" id="37329"/>
    <lineage>
        <taxon>Bacteria</taxon>
        <taxon>Bacillati</taxon>
        <taxon>Actinomycetota</taxon>
        <taxon>Actinomycetes</taxon>
        <taxon>Mycobacteriales</taxon>
        <taxon>Nocardiaceae</taxon>
        <taxon>Nocardia</taxon>
    </lineage>
</organism>
<protein>
    <submittedName>
        <fullName evidence="1">Uncharacterized protein conserved in bacteria</fullName>
    </submittedName>
</protein>
<dbReference type="Pfam" id="PF06906">
    <property type="entry name" value="DUF1272"/>
    <property type="match status" value="1"/>
</dbReference>
<dbReference type="AlphaFoldDB" id="A0A0H5NJL2"/>
<gene>
    <name evidence="1" type="ORF">ERS450000_01267</name>
</gene>
<name>A0A0H5NJL2_NOCFR</name>
<reference evidence="2" key="1">
    <citation type="submission" date="2015-03" db="EMBL/GenBank/DDBJ databases">
        <authorList>
            <consortium name="Pathogen Informatics"/>
        </authorList>
    </citation>
    <scope>NUCLEOTIDE SEQUENCE [LARGE SCALE GENOMIC DNA]</scope>
    <source>
        <strain evidence="2">NCTC11134</strain>
    </source>
</reference>
<accession>A0A0H5NJL2</accession>